<dbReference type="WBParaSite" id="Gr19_v10_g12942.t2">
    <property type="protein sequence ID" value="Gr19_v10_g12942.t2"/>
    <property type="gene ID" value="Gr19_v10_g12942"/>
</dbReference>
<dbReference type="AlphaFoldDB" id="A0A914H024"/>
<feature type="chain" id="PRO_5037516736" description="Cathepsin L-like" evidence="8">
    <location>
        <begin position="20"/>
        <end position="379"/>
    </location>
</feature>
<dbReference type="InterPro" id="IPR038765">
    <property type="entry name" value="Papain-like_cys_pep_sf"/>
</dbReference>
<dbReference type="SUPFAM" id="SSF54001">
    <property type="entry name" value="Cysteine proteinases"/>
    <property type="match status" value="1"/>
</dbReference>
<keyword evidence="5" id="KW-0865">Zymogen</keyword>
<keyword evidence="4" id="KW-0788">Thiol protease</keyword>
<dbReference type="Proteomes" id="UP000887572">
    <property type="component" value="Unplaced"/>
</dbReference>
<dbReference type="PANTHER" id="PTHR12411">
    <property type="entry name" value="CYSTEINE PROTEASE FAMILY C1-RELATED"/>
    <property type="match status" value="1"/>
</dbReference>
<comment type="similarity">
    <text evidence="1">Belongs to the peptidase C1 family.</text>
</comment>
<dbReference type="InterPro" id="IPR013201">
    <property type="entry name" value="Prot_inhib_I29"/>
</dbReference>
<dbReference type="PRINTS" id="PR00705">
    <property type="entry name" value="PAPAIN"/>
</dbReference>
<dbReference type="InterPro" id="IPR039417">
    <property type="entry name" value="Peptidase_C1A_papain-like"/>
</dbReference>
<dbReference type="InterPro" id="IPR000169">
    <property type="entry name" value="Pept_cys_AS"/>
</dbReference>
<evidence type="ECO:0000259" key="10">
    <source>
        <dbReference type="SMART" id="SM00848"/>
    </source>
</evidence>
<name>A0A914H024_GLORO</name>
<organism evidence="11 12">
    <name type="scientific">Globodera rostochiensis</name>
    <name type="common">Golden nematode worm</name>
    <name type="synonym">Heterodera rostochiensis</name>
    <dbReference type="NCBI Taxonomy" id="31243"/>
    <lineage>
        <taxon>Eukaryota</taxon>
        <taxon>Metazoa</taxon>
        <taxon>Ecdysozoa</taxon>
        <taxon>Nematoda</taxon>
        <taxon>Chromadorea</taxon>
        <taxon>Rhabditida</taxon>
        <taxon>Tylenchina</taxon>
        <taxon>Tylenchomorpha</taxon>
        <taxon>Tylenchoidea</taxon>
        <taxon>Heteroderidae</taxon>
        <taxon>Heteroderinae</taxon>
        <taxon>Globodera</taxon>
    </lineage>
</organism>
<protein>
    <recommendedName>
        <fullName evidence="7">Cathepsin L-like</fullName>
    </recommendedName>
</protein>
<dbReference type="Gene3D" id="3.90.70.10">
    <property type="entry name" value="Cysteine proteinases"/>
    <property type="match status" value="1"/>
</dbReference>
<dbReference type="InterPro" id="IPR025661">
    <property type="entry name" value="Pept_asp_AS"/>
</dbReference>
<evidence type="ECO:0000256" key="3">
    <source>
        <dbReference type="ARBA" id="ARBA00022801"/>
    </source>
</evidence>
<keyword evidence="11" id="KW-1185">Reference proteome</keyword>
<dbReference type="SMART" id="SM00645">
    <property type="entry name" value="Pept_C1"/>
    <property type="match status" value="1"/>
</dbReference>
<feature type="domain" description="Peptidase C1A papain C-terminal" evidence="9">
    <location>
        <begin position="161"/>
        <end position="378"/>
    </location>
</feature>
<proteinExistence type="inferred from homology"/>
<evidence type="ECO:0000256" key="1">
    <source>
        <dbReference type="ARBA" id="ARBA00008455"/>
    </source>
</evidence>
<evidence type="ECO:0000313" key="12">
    <source>
        <dbReference type="WBParaSite" id="Gr19_v10_g12942.t2"/>
    </source>
</evidence>
<dbReference type="Pfam" id="PF08246">
    <property type="entry name" value="Inhibitor_I29"/>
    <property type="match status" value="1"/>
</dbReference>
<dbReference type="InterPro" id="IPR000668">
    <property type="entry name" value="Peptidase_C1A_C"/>
</dbReference>
<keyword evidence="2" id="KW-0645">Protease</keyword>
<dbReference type="GO" id="GO:0006508">
    <property type="term" value="P:proteolysis"/>
    <property type="evidence" value="ECO:0007669"/>
    <property type="project" value="UniProtKB-KW"/>
</dbReference>
<dbReference type="FunFam" id="3.90.70.10:FF:000006">
    <property type="entry name" value="Cathepsin S"/>
    <property type="match status" value="1"/>
</dbReference>
<evidence type="ECO:0000256" key="7">
    <source>
        <dbReference type="ARBA" id="ARBA00069138"/>
    </source>
</evidence>
<evidence type="ECO:0000256" key="8">
    <source>
        <dbReference type="SAM" id="SignalP"/>
    </source>
</evidence>
<dbReference type="SMART" id="SM00848">
    <property type="entry name" value="Inhibitor_I29"/>
    <property type="match status" value="1"/>
</dbReference>
<dbReference type="GO" id="GO:0008234">
    <property type="term" value="F:cysteine-type peptidase activity"/>
    <property type="evidence" value="ECO:0007669"/>
    <property type="project" value="UniProtKB-KW"/>
</dbReference>
<feature type="domain" description="Cathepsin propeptide inhibitor" evidence="10">
    <location>
        <begin position="70"/>
        <end position="131"/>
    </location>
</feature>
<reference evidence="12" key="1">
    <citation type="submission" date="2022-11" db="UniProtKB">
        <authorList>
            <consortium name="WormBaseParasite"/>
        </authorList>
    </citation>
    <scope>IDENTIFICATION</scope>
</reference>
<dbReference type="PROSITE" id="PS00640">
    <property type="entry name" value="THIOL_PROTEASE_ASN"/>
    <property type="match status" value="1"/>
</dbReference>
<dbReference type="Pfam" id="PF00112">
    <property type="entry name" value="Peptidase_C1"/>
    <property type="match status" value="1"/>
</dbReference>
<evidence type="ECO:0000259" key="9">
    <source>
        <dbReference type="SMART" id="SM00645"/>
    </source>
</evidence>
<keyword evidence="6" id="KW-1015">Disulfide bond</keyword>
<accession>A0A914H024</accession>
<evidence type="ECO:0000256" key="6">
    <source>
        <dbReference type="ARBA" id="ARBA00023157"/>
    </source>
</evidence>
<dbReference type="CDD" id="cd02248">
    <property type="entry name" value="Peptidase_C1A"/>
    <property type="match status" value="1"/>
</dbReference>
<feature type="signal peptide" evidence="8">
    <location>
        <begin position="1"/>
        <end position="19"/>
    </location>
</feature>
<dbReference type="PROSITE" id="PS00639">
    <property type="entry name" value="THIOL_PROTEASE_HIS"/>
    <property type="match status" value="1"/>
</dbReference>
<dbReference type="PROSITE" id="PS00139">
    <property type="entry name" value="THIOL_PROTEASE_CYS"/>
    <property type="match status" value="1"/>
</dbReference>
<dbReference type="InterPro" id="IPR013128">
    <property type="entry name" value="Peptidase_C1A"/>
</dbReference>
<evidence type="ECO:0000256" key="5">
    <source>
        <dbReference type="ARBA" id="ARBA00023145"/>
    </source>
</evidence>
<dbReference type="InterPro" id="IPR025660">
    <property type="entry name" value="Pept_his_AS"/>
</dbReference>
<evidence type="ECO:0000256" key="2">
    <source>
        <dbReference type="ARBA" id="ARBA00022670"/>
    </source>
</evidence>
<keyword evidence="3" id="KW-0378">Hydrolase</keyword>
<keyword evidence="8" id="KW-0732">Signal</keyword>
<evidence type="ECO:0000256" key="4">
    <source>
        <dbReference type="ARBA" id="ARBA00022807"/>
    </source>
</evidence>
<evidence type="ECO:0000313" key="11">
    <source>
        <dbReference type="Proteomes" id="UP000887572"/>
    </source>
</evidence>
<sequence>MKLLASLFLLSLIVLLVNGWRARDRAIELASSDESVELQDVGQEDLATQPASTQRMSALRQMIERGFSDWNAYKQKHGRKSYADQDVENERMLTYLSAKQFIDKHNQAYIEGKVTFRVGENHIADLPFSEYKKLNGYRRLLGDNLRRNASTFLAPMNIGDLPESVDWRDKGWVTEVKNQGMCGSCWAFSSTGALEAQHARQTGQLISLSEQNLIDCSKKYGNMGCNGGIMDNAFQYIKDNNGVDKELDYPYKAKTGKKCLFKRNDVGATDTGFFDIAEGDEERLKIAVATQGPVSVAIDAGHRSFQLYTHGVYFEKECSPENLDHGVLVVGYGTDAQQGDYWIVKNSWGAHWGEQGYIRMARNRKNNCGIASHASYPLV</sequence>